<dbReference type="GO" id="GO:0005737">
    <property type="term" value="C:cytoplasm"/>
    <property type="evidence" value="ECO:0007669"/>
    <property type="project" value="UniProtKB-SubCell"/>
</dbReference>
<proteinExistence type="inferred from homology"/>
<dbReference type="Pfam" id="PF03932">
    <property type="entry name" value="CutC"/>
    <property type="match status" value="1"/>
</dbReference>
<keyword evidence="2" id="KW-0963">Cytoplasm</keyword>
<dbReference type="EMBL" id="JAUEIR010000010">
    <property type="protein sequence ID" value="MDN0070213.1"/>
    <property type="molecule type" value="Genomic_DNA"/>
</dbReference>
<comment type="subcellular location">
    <subcellularLocation>
        <location evidence="2">Cytoplasm</location>
    </subcellularLocation>
</comment>
<accession>A0AAW7JRL4</accession>
<comment type="caution">
    <text evidence="2">Once thought to be involved in copper homeostasis, experiments in E.coli have shown this is not the case.</text>
</comment>
<dbReference type="PANTHER" id="PTHR12598:SF0">
    <property type="entry name" value="COPPER HOMEOSTASIS PROTEIN CUTC HOMOLOG"/>
    <property type="match status" value="1"/>
</dbReference>
<dbReference type="PANTHER" id="PTHR12598">
    <property type="entry name" value="COPPER HOMEOSTASIS PROTEIN CUTC"/>
    <property type="match status" value="1"/>
</dbReference>
<dbReference type="Gene3D" id="3.20.20.380">
    <property type="entry name" value="Copper homeostasis (CutC) domain"/>
    <property type="match status" value="1"/>
</dbReference>
<evidence type="ECO:0000313" key="3">
    <source>
        <dbReference type="EMBL" id="MDN0070213.1"/>
    </source>
</evidence>
<protein>
    <recommendedName>
        <fullName evidence="2">PF03932 family protein CutC</fullName>
    </recommendedName>
</protein>
<reference evidence="3" key="1">
    <citation type="submission" date="2023-06" db="EMBL/GenBank/DDBJ databases">
        <authorList>
            <person name="Zeman M."/>
            <person name="Kubasova T."/>
            <person name="Jahodarova E."/>
            <person name="Nykrynova M."/>
            <person name="Rychlik I."/>
        </authorList>
    </citation>
    <scope>NUCLEOTIDE SEQUENCE</scope>
    <source>
        <strain evidence="3">15_COKtk</strain>
    </source>
</reference>
<sequence>MSDILREFCAENFTDVPAAIEAGARRIELCDNLAVGGTTPSLGVVEQTVAYAHENGARVMCMIRPRGGDFVYSDVELAMMETDIFSACEAEADGIVFGCLLGDEQQGYRLDEEACARVMTVAESAADAFELEHLDVTFHMAFDALPPEAQKPAIDALAELGVTRILTHGGVAGTPIMGNIDRLRELTEYAAGRLIILPGAGITYENVDEVVSGIGAPEAHGTKIVNIR</sequence>
<dbReference type="HAMAP" id="MF_00795">
    <property type="entry name" value="CutC"/>
    <property type="match status" value="1"/>
</dbReference>
<organism evidence="3 4">
    <name type="scientific">Collinsella ihumii</name>
    <dbReference type="NCBI Taxonomy" id="1720204"/>
    <lineage>
        <taxon>Bacteria</taxon>
        <taxon>Bacillati</taxon>
        <taxon>Actinomycetota</taxon>
        <taxon>Coriobacteriia</taxon>
        <taxon>Coriobacteriales</taxon>
        <taxon>Coriobacteriaceae</taxon>
        <taxon>Collinsella</taxon>
    </lineage>
</organism>
<dbReference type="SUPFAM" id="SSF110395">
    <property type="entry name" value="CutC-like"/>
    <property type="match status" value="1"/>
</dbReference>
<evidence type="ECO:0000256" key="2">
    <source>
        <dbReference type="HAMAP-Rule" id="MF_00795"/>
    </source>
</evidence>
<dbReference type="InterPro" id="IPR036822">
    <property type="entry name" value="CutC-like_dom_sf"/>
</dbReference>
<dbReference type="GO" id="GO:0005507">
    <property type="term" value="F:copper ion binding"/>
    <property type="evidence" value="ECO:0007669"/>
    <property type="project" value="TreeGrafter"/>
</dbReference>
<dbReference type="InterPro" id="IPR005627">
    <property type="entry name" value="CutC-like"/>
</dbReference>
<comment type="similarity">
    <text evidence="1 2">Belongs to the CutC family.</text>
</comment>
<comment type="caution">
    <text evidence="3">The sequence shown here is derived from an EMBL/GenBank/DDBJ whole genome shotgun (WGS) entry which is preliminary data.</text>
</comment>
<reference evidence="3" key="2">
    <citation type="submission" date="2023-08" db="EMBL/GenBank/DDBJ databases">
        <title>Identification and characterization of horizontal gene transfer across gut microbiota members of farm animals based on homology search.</title>
        <authorList>
            <person name="Schwarzerova J."/>
            <person name="Nykrynova M."/>
            <person name="Jureckova K."/>
            <person name="Cejkova D."/>
            <person name="Rychlik I."/>
        </authorList>
    </citation>
    <scope>NUCLEOTIDE SEQUENCE</scope>
    <source>
        <strain evidence="3">15_COKtk</strain>
    </source>
</reference>
<gene>
    <name evidence="2" type="primary">cutC</name>
    <name evidence="3" type="ORF">QVN40_10960</name>
</gene>
<dbReference type="AlphaFoldDB" id="A0AAW7JRL4"/>
<evidence type="ECO:0000256" key="1">
    <source>
        <dbReference type="ARBA" id="ARBA00007768"/>
    </source>
</evidence>
<evidence type="ECO:0000313" key="4">
    <source>
        <dbReference type="Proteomes" id="UP001168505"/>
    </source>
</evidence>
<dbReference type="RefSeq" id="WP_289827692.1">
    <property type="nucleotide sequence ID" value="NZ_JAUEIR010000010.1"/>
</dbReference>
<name>A0AAW7JRL4_9ACTN</name>
<dbReference type="Proteomes" id="UP001168505">
    <property type="component" value="Unassembled WGS sequence"/>
</dbReference>